<dbReference type="CDD" id="cd08022">
    <property type="entry name" value="M28_PSMA_like"/>
    <property type="match status" value="1"/>
</dbReference>
<keyword evidence="3" id="KW-0812">Transmembrane</keyword>
<dbReference type="InterPro" id="IPR039373">
    <property type="entry name" value="Peptidase_M28B"/>
</dbReference>
<dbReference type="Gene3D" id="1.20.930.40">
    <property type="entry name" value="Transferrin receptor-like, dimerisation domain"/>
    <property type="match status" value="1"/>
</dbReference>
<feature type="domain" description="Transferrin receptor-like dimerisation" evidence="5">
    <location>
        <begin position="675"/>
        <end position="801"/>
    </location>
</feature>
<dbReference type="FunFam" id="3.50.30.30:FF:000008">
    <property type="entry name" value="Glutamate carboxypeptidase 2"/>
    <property type="match status" value="1"/>
</dbReference>
<protein>
    <submittedName>
        <fullName evidence="7">Glutamate carboxypeptidase 2</fullName>
    </submittedName>
</protein>
<keyword evidence="3" id="KW-0472">Membrane</keyword>
<proteinExistence type="inferred from homology"/>
<dbReference type="PANTHER" id="PTHR10404:SF46">
    <property type="entry name" value="VACUOLAR PROTEIN SORTING-ASSOCIATED PROTEIN 70"/>
    <property type="match status" value="1"/>
</dbReference>
<dbReference type="OrthoDB" id="5841748at2759"/>
<dbReference type="InterPro" id="IPR003137">
    <property type="entry name" value="PA_domain"/>
</dbReference>
<evidence type="ECO:0000256" key="2">
    <source>
        <dbReference type="SAM" id="MobiDB-lite"/>
    </source>
</evidence>
<dbReference type="InterPro" id="IPR007484">
    <property type="entry name" value="Peptidase_M28"/>
</dbReference>
<evidence type="ECO:0000259" key="4">
    <source>
        <dbReference type="Pfam" id="PF02225"/>
    </source>
</evidence>
<feature type="region of interest" description="Disordered" evidence="2">
    <location>
        <begin position="279"/>
        <end position="299"/>
    </location>
</feature>
<dbReference type="InterPro" id="IPR036757">
    <property type="entry name" value="TFR-like_dimer_dom_sf"/>
</dbReference>
<comment type="similarity">
    <text evidence="1">Belongs to the peptidase M28 family. M28B subfamily.</text>
</comment>
<feature type="domain" description="PA" evidence="4">
    <location>
        <begin position="216"/>
        <end position="293"/>
    </location>
</feature>
<dbReference type="SUPFAM" id="SSF47672">
    <property type="entry name" value="Transferrin receptor-like dimerisation domain"/>
    <property type="match status" value="1"/>
</dbReference>
<keyword evidence="8" id="KW-1185">Reference proteome</keyword>
<evidence type="ECO:0000259" key="6">
    <source>
        <dbReference type="Pfam" id="PF04389"/>
    </source>
</evidence>
<dbReference type="CDD" id="cd02121">
    <property type="entry name" value="PA_GCPII_like"/>
    <property type="match status" value="1"/>
</dbReference>
<organism evidence="7 8">
    <name type="scientific">Ascobolus immersus RN42</name>
    <dbReference type="NCBI Taxonomy" id="1160509"/>
    <lineage>
        <taxon>Eukaryota</taxon>
        <taxon>Fungi</taxon>
        <taxon>Dikarya</taxon>
        <taxon>Ascomycota</taxon>
        <taxon>Pezizomycotina</taxon>
        <taxon>Pezizomycetes</taxon>
        <taxon>Pezizales</taxon>
        <taxon>Ascobolaceae</taxon>
        <taxon>Ascobolus</taxon>
    </lineage>
</organism>
<sequence>MRGSSERRPLLNEAANHQLDSDSDQNLALPTPVPSSKHDNSAKHHASLVYRRIRRTKLRRDFWLSVVTTGLALYAFLAYVRPAINETYGVTTIFKKKIPFAKLEKFVLEEPKEENLEKWSNYYAAGPHLGGKNYSQAVWTKEKFEEFGFKAEIVTYDIYANYPKDHSLSLLKKDEDGEITVTYKASLEEDVLEEDPTSGLEDRIPTFHGYSASGNVTGQLVFANYGTYDDYATLVAKGLDFKGKIVLVKYGKIFRGLKVKRAQELGAVGVIIYSDPGDDGEITEKNGEKPYPEGKARNPSAVQRGSVQFLSMAPGDPTTPGWPSLPGAPRVAPEHAIPSIPSLPISYIDAIPFLKALEGHGLDATELGDTWKTGGLDYKGVKYFVGPTPPEVTVNLFNEQEYEFAPMWNVIATIPGHLKNEVVLLGNHRDAWIAGGAGDPNSGSACLIELARTFGEMKKAGWKPFRTIKLGSWDGEEYGLLGSTEWVEDKWKYLDKNAVAYINVDVGAVGSNFDAAANPLLGSLLHEATTKVLDPHSVQKGENKTIYERWGGKYKPLGSGSDFTAFQDFIGIPSLDMSFQLGPKDAIYHYHSNYDSTAWMERFGDKGYLYHAAMTKLWGYIAIRLSESHAIPFRAADYSNFMLNYIEKTKNLTHSALSSLTSPEKATADDFQAALSDLEKAAQKFNSHASRLDQWSSQVAFQLDTESHPSQYSRLLVWITVKLWGYVHKVNKAYQRLDRSFTFEGGLDERPLYKHVVYAPGRWTGYEGAVFPGLVESIEDGNWTNGVRWAGIVRGCVEDAVGVVRKTEGYRVLNVEDREDW</sequence>
<dbReference type="AlphaFoldDB" id="A0A3N4IMX1"/>
<evidence type="ECO:0000256" key="3">
    <source>
        <dbReference type="SAM" id="Phobius"/>
    </source>
</evidence>
<dbReference type="Gene3D" id="3.40.630.10">
    <property type="entry name" value="Zn peptidases"/>
    <property type="match status" value="1"/>
</dbReference>
<dbReference type="GO" id="GO:0004180">
    <property type="term" value="F:carboxypeptidase activity"/>
    <property type="evidence" value="ECO:0007669"/>
    <property type="project" value="UniProtKB-KW"/>
</dbReference>
<feature type="transmembrane region" description="Helical" evidence="3">
    <location>
        <begin position="62"/>
        <end position="80"/>
    </location>
</feature>
<gene>
    <name evidence="7" type="ORF">BJ508DRAFT_219695</name>
</gene>
<evidence type="ECO:0000256" key="1">
    <source>
        <dbReference type="ARBA" id="ARBA00005634"/>
    </source>
</evidence>
<accession>A0A3N4IMX1</accession>
<keyword evidence="3" id="KW-1133">Transmembrane helix</keyword>
<dbReference type="EMBL" id="ML119646">
    <property type="protein sequence ID" value="RPA87473.1"/>
    <property type="molecule type" value="Genomic_DNA"/>
</dbReference>
<dbReference type="PANTHER" id="PTHR10404">
    <property type="entry name" value="N-ACETYLATED-ALPHA-LINKED ACIDIC DIPEPTIDASE"/>
    <property type="match status" value="1"/>
</dbReference>
<feature type="domain" description="Peptidase M28" evidence="6">
    <location>
        <begin position="409"/>
        <end position="598"/>
    </location>
</feature>
<dbReference type="InterPro" id="IPR046450">
    <property type="entry name" value="PA_dom_sf"/>
</dbReference>
<evidence type="ECO:0000313" key="8">
    <source>
        <dbReference type="Proteomes" id="UP000275078"/>
    </source>
</evidence>
<keyword evidence="7" id="KW-0378">Hydrolase</keyword>
<dbReference type="InterPro" id="IPR007365">
    <property type="entry name" value="TFR-like_dimer_dom"/>
</dbReference>
<dbReference type="Pfam" id="PF04389">
    <property type="entry name" value="Peptidase_M28"/>
    <property type="match status" value="1"/>
</dbReference>
<name>A0A3N4IMX1_ASCIM</name>
<dbReference type="Gene3D" id="3.50.30.30">
    <property type="match status" value="1"/>
</dbReference>
<evidence type="ECO:0000259" key="5">
    <source>
        <dbReference type="Pfam" id="PF04253"/>
    </source>
</evidence>
<dbReference type="STRING" id="1160509.A0A3N4IMX1"/>
<keyword evidence="7" id="KW-0645">Protease</keyword>
<feature type="region of interest" description="Disordered" evidence="2">
    <location>
        <begin position="21"/>
        <end position="42"/>
    </location>
</feature>
<dbReference type="Pfam" id="PF02225">
    <property type="entry name" value="PA"/>
    <property type="match status" value="1"/>
</dbReference>
<keyword evidence="7" id="KW-0121">Carboxypeptidase</keyword>
<dbReference type="SUPFAM" id="SSF53187">
    <property type="entry name" value="Zn-dependent exopeptidases"/>
    <property type="match status" value="1"/>
</dbReference>
<evidence type="ECO:0000313" key="7">
    <source>
        <dbReference type="EMBL" id="RPA87473.1"/>
    </source>
</evidence>
<dbReference type="FunFam" id="3.40.630.10:FF:000101">
    <property type="entry name" value="N-acetylated alpha-linked acidic dipeptidase like 1"/>
    <property type="match status" value="1"/>
</dbReference>
<dbReference type="Proteomes" id="UP000275078">
    <property type="component" value="Unassembled WGS sequence"/>
</dbReference>
<feature type="compositionally biased region" description="Basic and acidic residues" evidence="2">
    <location>
        <begin position="282"/>
        <end position="296"/>
    </location>
</feature>
<dbReference type="SUPFAM" id="SSF52025">
    <property type="entry name" value="PA domain"/>
    <property type="match status" value="1"/>
</dbReference>
<reference evidence="7 8" key="1">
    <citation type="journal article" date="2018" name="Nat. Ecol. Evol.">
        <title>Pezizomycetes genomes reveal the molecular basis of ectomycorrhizal truffle lifestyle.</title>
        <authorList>
            <person name="Murat C."/>
            <person name="Payen T."/>
            <person name="Noel B."/>
            <person name="Kuo A."/>
            <person name="Morin E."/>
            <person name="Chen J."/>
            <person name="Kohler A."/>
            <person name="Krizsan K."/>
            <person name="Balestrini R."/>
            <person name="Da Silva C."/>
            <person name="Montanini B."/>
            <person name="Hainaut M."/>
            <person name="Levati E."/>
            <person name="Barry K.W."/>
            <person name="Belfiori B."/>
            <person name="Cichocki N."/>
            <person name="Clum A."/>
            <person name="Dockter R.B."/>
            <person name="Fauchery L."/>
            <person name="Guy J."/>
            <person name="Iotti M."/>
            <person name="Le Tacon F."/>
            <person name="Lindquist E.A."/>
            <person name="Lipzen A."/>
            <person name="Malagnac F."/>
            <person name="Mello A."/>
            <person name="Molinier V."/>
            <person name="Miyauchi S."/>
            <person name="Poulain J."/>
            <person name="Riccioni C."/>
            <person name="Rubini A."/>
            <person name="Sitrit Y."/>
            <person name="Splivallo R."/>
            <person name="Traeger S."/>
            <person name="Wang M."/>
            <person name="Zifcakova L."/>
            <person name="Wipf D."/>
            <person name="Zambonelli A."/>
            <person name="Paolocci F."/>
            <person name="Nowrousian M."/>
            <person name="Ottonello S."/>
            <person name="Baldrian P."/>
            <person name="Spatafora J.W."/>
            <person name="Henrissat B."/>
            <person name="Nagy L.G."/>
            <person name="Aury J.M."/>
            <person name="Wincker P."/>
            <person name="Grigoriev I.V."/>
            <person name="Bonfante P."/>
            <person name="Martin F.M."/>
        </authorList>
    </citation>
    <scope>NUCLEOTIDE SEQUENCE [LARGE SCALE GENOMIC DNA]</scope>
    <source>
        <strain evidence="7 8">RN42</strain>
    </source>
</reference>
<dbReference type="Pfam" id="PF04253">
    <property type="entry name" value="TFR_dimer"/>
    <property type="match status" value="1"/>
</dbReference>